<dbReference type="SUPFAM" id="SSF47769">
    <property type="entry name" value="SAM/Pointed domain"/>
    <property type="match status" value="1"/>
</dbReference>
<dbReference type="PROSITE" id="PS50105">
    <property type="entry name" value="SAM_DOMAIN"/>
    <property type="match status" value="1"/>
</dbReference>
<evidence type="ECO:0000313" key="3">
    <source>
        <dbReference type="Proteomes" id="UP000677803"/>
    </source>
</evidence>
<reference evidence="2" key="1">
    <citation type="submission" date="2021-05" db="EMBL/GenBank/DDBJ databases">
        <authorList>
            <person name="Tigano A."/>
        </authorList>
    </citation>
    <scope>NUCLEOTIDE SEQUENCE</scope>
</reference>
<dbReference type="PANTHER" id="PTHR20843:SF0">
    <property type="entry name" value="PROTEIN AVEUGLE"/>
    <property type="match status" value="1"/>
</dbReference>
<dbReference type="Proteomes" id="UP000677803">
    <property type="component" value="Unassembled WGS sequence"/>
</dbReference>
<sequence>MKASGRTAGSEPGWRTMSVSKRASTWTVEEVLDWLQEQHPEQMSTLHKAVLKHDISGRALLRLREHHLRLLGVEDEERQQEILQDLMLLKVQEEINELSDICSDCLSS</sequence>
<dbReference type="OrthoDB" id="434324at2759"/>
<dbReference type="GO" id="GO:0007169">
    <property type="term" value="P:cell surface receptor protein tyrosine kinase signaling pathway"/>
    <property type="evidence" value="ECO:0007669"/>
    <property type="project" value="TreeGrafter"/>
</dbReference>
<evidence type="ECO:0000259" key="1">
    <source>
        <dbReference type="PROSITE" id="PS50105"/>
    </source>
</evidence>
<gene>
    <name evidence="2" type="ORF">MMEN_LOCUS12053</name>
</gene>
<dbReference type="GO" id="GO:0009898">
    <property type="term" value="C:cytoplasmic side of plasma membrane"/>
    <property type="evidence" value="ECO:0007669"/>
    <property type="project" value="TreeGrafter"/>
</dbReference>
<proteinExistence type="predicted"/>
<dbReference type="AlphaFoldDB" id="A0A8S4B1S4"/>
<evidence type="ECO:0000313" key="2">
    <source>
        <dbReference type="EMBL" id="CAG5928401.1"/>
    </source>
</evidence>
<protein>
    <submittedName>
        <fullName evidence="2">(Atlantic silverside) hypothetical protein</fullName>
    </submittedName>
</protein>
<dbReference type="Gene3D" id="1.10.150.50">
    <property type="entry name" value="Transcription Factor, Ets-1"/>
    <property type="match status" value="1"/>
</dbReference>
<dbReference type="PANTHER" id="PTHR20843">
    <property type="entry name" value="STERILE ALPHA MOTIF DOMAIN CONTAINING PROTEIN 10"/>
    <property type="match status" value="1"/>
</dbReference>
<dbReference type="InterPro" id="IPR001660">
    <property type="entry name" value="SAM"/>
</dbReference>
<comment type="caution">
    <text evidence="2">The sequence shown here is derived from an EMBL/GenBank/DDBJ whole genome shotgun (WGS) entry which is preliminary data.</text>
</comment>
<name>A0A8S4B1S4_9TELE</name>
<accession>A0A8S4B1S4</accession>
<dbReference type="EMBL" id="CAJRST010012224">
    <property type="protein sequence ID" value="CAG5928401.1"/>
    <property type="molecule type" value="Genomic_DNA"/>
</dbReference>
<dbReference type="SMART" id="SM00454">
    <property type="entry name" value="SAM"/>
    <property type="match status" value="1"/>
</dbReference>
<dbReference type="InterPro" id="IPR013761">
    <property type="entry name" value="SAM/pointed_sf"/>
</dbReference>
<dbReference type="Pfam" id="PF07647">
    <property type="entry name" value="SAM_2"/>
    <property type="match status" value="1"/>
</dbReference>
<feature type="domain" description="SAM" evidence="1">
    <location>
        <begin position="26"/>
        <end position="92"/>
    </location>
</feature>
<dbReference type="InterPro" id="IPR052268">
    <property type="entry name" value="SAM_domain-containing_protein"/>
</dbReference>
<keyword evidence="3" id="KW-1185">Reference proteome</keyword>
<organism evidence="2 3">
    <name type="scientific">Menidia menidia</name>
    <name type="common">Atlantic silverside</name>
    <dbReference type="NCBI Taxonomy" id="238744"/>
    <lineage>
        <taxon>Eukaryota</taxon>
        <taxon>Metazoa</taxon>
        <taxon>Chordata</taxon>
        <taxon>Craniata</taxon>
        <taxon>Vertebrata</taxon>
        <taxon>Euteleostomi</taxon>
        <taxon>Actinopterygii</taxon>
        <taxon>Neopterygii</taxon>
        <taxon>Teleostei</taxon>
        <taxon>Neoteleostei</taxon>
        <taxon>Acanthomorphata</taxon>
        <taxon>Ovalentaria</taxon>
        <taxon>Atherinomorphae</taxon>
        <taxon>Atheriniformes</taxon>
        <taxon>Atherinopsidae</taxon>
        <taxon>Menidiinae</taxon>
        <taxon>Menidia</taxon>
    </lineage>
</organism>